<dbReference type="Pfam" id="PF21184">
    <property type="entry name" value="HAT1_C_fung"/>
    <property type="match status" value="1"/>
</dbReference>
<evidence type="ECO:0000256" key="12">
    <source>
        <dbReference type="PIRSR" id="PIRSR038084-3"/>
    </source>
</evidence>
<dbReference type="SUPFAM" id="SSF55729">
    <property type="entry name" value="Acyl-CoA N-acyltransferases (Nat)"/>
    <property type="match status" value="1"/>
</dbReference>
<evidence type="ECO:0000256" key="5">
    <source>
        <dbReference type="ARBA" id="ARBA00022679"/>
    </source>
</evidence>
<feature type="binding site" evidence="11">
    <location>
        <begin position="210"/>
        <end position="216"/>
    </location>
    <ligand>
        <name>acetyl-CoA</name>
        <dbReference type="ChEBI" id="CHEBI:57288"/>
    </ligand>
</feature>
<dbReference type="InterPro" id="IPR037113">
    <property type="entry name" value="Hat1_N_sf"/>
</dbReference>
<dbReference type="GeneID" id="80875255"/>
<keyword evidence="6 9" id="KW-0539">Nucleus</keyword>
<comment type="similarity">
    <text evidence="2 9">Belongs to the HAT1 family.</text>
</comment>
<evidence type="ECO:0000256" key="2">
    <source>
        <dbReference type="ARBA" id="ARBA00010543"/>
    </source>
</evidence>
<evidence type="ECO:0000256" key="9">
    <source>
        <dbReference type="PIRNR" id="PIRNR038084"/>
    </source>
</evidence>
<keyword evidence="5 9" id="KW-0808">Transferase</keyword>
<dbReference type="KEGG" id="som:SOMG_01773"/>
<keyword evidence="9" id="KW-0963">Cytoplasm</keyword>
<dbReference type="EMBL" id="CP115611">
    <property type="protein sequence ID" value="WBW71045.1"/>
    <property type="molecule type" value="Genomic_DNA"/>
</dbReference>
<feature type="region of interest" description="Interaction with histone H4 N-terminus" evidence="11">
    <location>
        <begin position="41"/>
        <end position="43"/>
    </location>
</feature>
<evidence type="ECO:0000256" key="8">
    <source>
        <dbReference type="ARBA" id="ARBA00048017"/>
    </source>
</evidence>
<feature type="active site" description="Proton donor/acceptor" evidence="10">
    <location>
        <position position="238"/>
    </location>
</feature>
<evidence type="ECO:0000313" key="14">
    <source>
        <dbReference type="EMBL" id="WBW71045.1"/>
    </source>
</evidence>
<feature type="domain" description="Histone acetyl transferase HAT1 N-terminal" evidence="13">
    <location>
        <begin position="7"/>
        <end position="149"/>
    </location>
</feature>
<evidence type="ECO:0000313" key="15">
    <source>
        <dbReference type="Proteomes" id="UP001212411"/>
    </source>
</evidence>
<keyword evidence="15" id="KW-1185">Reference proteome</keyword>
<dbReference type="Gene3D" id="3.90.360.10">
    <property type="entry name" value="Histone acetyl transferase 1 (HAT1), N-terminal domain"/>
    <property type="match status" value="1"/>
</dbReference>
<reference evidence="14 15" key="1">
    <citation type="journal article" date="2023" name="G3 (Bethesda)">
        <title>A high-quality reference genome for the fission yeast Schizosaccharomyces osmophilus.</title>
        <authorList>
            <person name="Jia G.S."/>
            <person name="Zhang W.C."/>
            <person name="Liang Y."/>
            <person name="Liu X.H."/>
            <person name="Rhind N."/>
            <person name="Pidoux A."/>
            <person name="Brysch-Herzberg M."/>
            <person name="Du L.L."/>
        </authorList>
    </citation>
    <scope>NUCLEOTIDE SEQUENCE [LARGE SCALE GENOMIC DNA]</scope>
    <source>
        <strain evidence="14 15">CBS 15793</strain>
    </source>
</reference>
<evidence type="ECO:0000256" key="3">
    <source>
        <dbReference type="ARBA" id="ARBA00013184"/>
    </source>
</evidence>
<comment type="subcellular location">
    <subcellularLocation>
        <location evidence="9">Cytoplasm</location>
    </subcellularLocation>
    <subcellularLocation>
        <location evidence="1 9">Nucleus</location>
    </subcellularLocation>
</comment>
<dbReference type="InterPro" id="IPR013523">
    <property type="entry name" value="Hist_AcTrfase_HAT1_C"/>
</dbReference>
<evidence type="ECO:0000256" key="1">
    <source>
        <dbReference type="ARBA" id="ARBA00004123"/>
    </source>
</evidence>
<feature type="region of interest" description="Interaction with histone H4 N-terminus" evidence="11">
    <location>
        <begin position="183"/>
        <end position="185"/>
    </location>
</feature>
<organism evidence="14 15">
    <name type="scientific">Schizosaccharomyces osmophilus</name>
    <dbReference type="NCBI Taxonomy" id="2545709"/>
    <lineage>
        <taxon>Eukaryota</taxon>
        <taxon>Fungi</taxon>
        <taxon>Dikarya</taxon>
        <taxon>Ascomycota</taxon>
        <taxon>Taphrinomycotina</taxon>
        <taxon>Schizosaccharomycetes</taxon>
        <taxon>Schizosaccharomycetales</taxon>
        <taxon>Schizosaccharomycetaceae</taxon>
        <taxon>Schizosaccharomyces</taxon>
    </lineage>
</organism>
<keyword evidence="7 9" id="KW-0012">Acyltransferase</keyword>
<dbReference type="RefSeq" id="XP_056035288.1">
    <property type="nucleotide sequence ID" value="XM_056180566.1"/>
</dbReference>
<feature type="binding site" evidence="11">
    <location>
        <position position="250"/>
    </location>
    <ligand>
        <name>acetyl-CoA</name>
        <dbReference type="ChEBI" id="CHEBI:57288"/>
    </ligand>
</feature>
<dbReference type="InterPro" id="IPR016181">
    <property type="entry name" value="Acyl_CoA_acyltransferase"/>
</dbReference>
<feature type="site" description="Interaction with histone H4 N-terminus" evidence="12">
    <location>
        <position position="161"/>
    </location>
</feature>
<evidence type="ECO:0000256" key="7">
    <source>
        <dbReference type="ARBA" id="ARBA00023315"/>
    </source>
</evidence>
<dbReference type="GO" id="GO:0000781">
    <property type="term" value="C:chromosome, telomeric region"/>
    <property type="evidence" value="ECO:0007669"/>
    <property type="project" value="GOC"/>
</dbReference>
<dbReference type="InterPro" id="IPR017380">
    <property type="entry name" value="Hist_AcTrfase_B-typ_cat-su"/>
</dbReference>
<dbReference type="GO" id="GO:0004402">
    <property type="term" value="F:histone acetyltransferase activity"/>
    <property type="evidence" value="ECO:0007669"/>
    <property type="project" value="UniProtKB-UniRule"/>
</dbReference>
<dbReference type="Gene3D" id="1.10.10.390">
    <property type="match status" value="1"/>
</dbReference>
<dbReference type="InterPro" id="IPR019467">
    <property type="entry name" value="Hat1_N"/>
</dbReference>
<dbReference type="GO" id="GO:0005634">
    <property type="term" value="C:nucleus"/>
    <property type="evidence" value="ECO:0007669"/>
    <property type="project" value="UniProtKB-SubCell"/>
</dbReference>
<sequence length="374" mass="44036">MSNLDEWVHNANECITIVQKNEKGEIDCKFHPTFTYNIFGDSEVLYGYKNLNIEIQYALPSMKPELKVVYSDRLAPESGVEPTNVDETLSKYLRDDRVPENLKPVNVHDIPVLENYSFDERNFCILKSKPSDIGAIMQYLQIFSLFFIEGGSFIDIFDPKWTIYLLYEINDEQYYLRGYCTAYNYYKWDKTKTDGERPRISQFVILPPFQKEGHGSRLYNAIVNIFLQDSKVLEFSVEDSSEAFDALRDRCDFQRLKSMNIFTSPGFHLPLSKEWLHSQRSATKLPPRQFLRCCEIALTMKLKNLTLLERKALRLLIKERIFRQNLDVLLQLDRPDRLDKIQGAYQNQLDEYKKIAKKLPKLSKQESRKRQKTK</sequence>
<evidence type="ECO:0000256" key="11">
    <source>
        <dbReference type="PIRSR" id="PIRSR038084-2"/>
    </source>
</evidence>
<dbReference type="PIRSF" id="PIRSF038084">
    <property type="entry name" value="HAT-B_cat"/>
    <property type="match status" value="1"/>
</dbReference>
<comment type="function">
    <text evidence="9">Catalytic component of the histone acetylase B (HAT-B) complex. Has intrinsic substrate specificity that modifies lysine in recognition sequence GXGKXG. Involved in DNA double-strand break repair.</text>
</comment>
<protein>
    <recommendedName>
        <fullName evidence="4 9">Histone acetyltransferase type B catalytic subunit</fullName>
        <ecNumber evidence="3 9">2.3.1.48</ecNumber>
    </recommendedName>
</protein>
<evidence type="ECO:0000256" key="10">
    <source>
        <dbReference type="PIRSR" id="PIRSR038084-1"/>
    </source>
</evidence>
<name>A0AAF0AUM6_9SCHI</name>
<dbReference type="PANTHER" id="PTHR12046">
    <property type="entry name" value="HISTONE ACETYLTRANSFERASE TYPE B CATALYTIC SUBUNIT"/>
    <property type="match status" value="1"/>
</dbReference>
<dbReference type="Proteomes" id="UP001212411">
    <property type="component" value="Chromosome 1"/>
</dbReference>
<feature type="binding site" evidence="11">
    <location>
        <begin position="203"/>
        <end position="205"/>
    </location>
    <ligand>
        <name>acetyl-CoA</name>
        <dbReference type="ChEBI" id="CHEBI:57288"/>
    </ligand>
</feature>
<evidence type="ECO:0000256" key="6">
    <source>
        <dbReference type="ARBA" id="ARBA00023242"/>
    </source>
</evidence>
<accession>A0AAF0AUM6</accession>
<dbReference type="EC" id="2.3.1.48" evidence="3 9"/>
<comment type="subunit">
    <text evidence="9">Component of the HAT-B complex composed of at least HAT1 and HAT2. The HAT-B complex binds to histone H4 tail.</text>
</comment>
<dbReference type="GO" id="GO:0031509">
    <property type="term" value="P:subtelomeric heterochromatin formation"/>
    <property type="evidence" value="ECO:0007669"/>
    <property type="project" value="InterPro"/>
</dbReference>
<comment type="catalytic activity">
    <reaction evidence="8 9">
        <text>L-lysyl-[protein] + acetyl-CoA = N(6)-acetyl-L-lysyl-[protein] + CoA + H(+)</text>
        <dbReference type="Rhea" id="RHEA:45948"/>
        <dbReference type="Rhea" id="RHEA-COMP:9752"/>
        <dbReference type="Rhea" id="RHEA-COMP:10731"/>
        <dbReference type="ChEBI" id="CHEBI:15378"/>
        <dbReference type="ChEBI" id="CHEBI:29969"/>
        <dbReference type="ChEBI" id="CHEBI:57287"/>
        <dbReference type="ChEBI" id="CHEBI:57288"/>
        <dbReference type="ChEBI" id="CHEBI:61930"/>
        <dbReference type="EC" id="2.3.1.48"/>
    </reaction>
</comment>
<evidence type="ECO:0000259" key="13">
    <source>
        <dbReference type="Pfam" id="PF10394"/>
    </source>
</evidence>
<dbReference type="Gene3D" id="3.40.630.30">
    <property type="match status" value="1"/>
</dbReference>
<proteinExistence type="inferred from homology"/>
<gene>
    <name evidence="14" type="primary">hat1</name>
    <name evidence="14" type="ORF">SOMG_01773</name>
</gene>
<dbReference type="GO" id="GO:0042393">
    <property type="term" value="F:histone binding"/>
    <property type="evidence" value="ECO:0007669"/>
    <property type="project" value="InterPro"/>
</dbReference>
<dbReference type="Pfam" id="PF10394">
    <property type="entry name" value="Hat1_N"/>
    <property type="match status" value="1"/>
</dbReference>
<evidence type="ECO:0000256" key="4">
    <source>
        <dbReference type="ARBA" id="ARBA00021268"/>
    </source>
</evidence>
<dbReference type="AlphaFoldDB" id="A0AAF0AUM6"/>
<dbReference type="GO" id="GO:0005737">
    <property type="term" value="C:cytoplasm"/>
    <property type="evidence" value="ECO:0007669"/>
    <property type="project" value="UniProtKB-SubCell"/>
</dbReference>